<dbReference type="RefSeq" id="WP_413265193.1">
    <property type="nucleotide sequence ID" value="NZ_JBHFNR010000159.1"/>
</dbReference>
<evidence type="ECO:0000313" key="1">
    <source>
        <dbReference type="EMBL" id="MFB2895555.1"/>
    </source>
</evidence>
<dbReference type="Proteomes" id="UP001576784">
    <property type="component" value="Unassembled WGS sequence"/>
</dbReference>
<protein>
    <submittedName>
        <fullName evidence="1">Uncharacterized protein</fullName>
    </submittedName>
</protein>
<keyword evidence="2" id="KW-1185">Reference proteome</keyword>
<reference evidence="1 2" key="1">
    <citation type="submission" date="2024-09" db="EMBL/GenBank/DDBJ databases">
        <title>Floridaenema gen nov. (Aerosakkonemataceae, Aerosakkonematales ord. nov., Cyanobacteria) from benthic tropical and subtropical fresh waters, with the description of four new species.</title>
        <authorList>
            <person name="Moretto J.A."/>
            <person name="Berthold D.E."/>
            <person name="Lefler F.W."/>
            <person name="Huang I.-S."/>
            <person name="Laughinghouse H. IV."/>
        </authorList>
    </citation>
    <scope>NUCLEOTIDE SEQUENCE [LARGE SCALE GENOMIC DNA]</scope>
    <source>
        <strain evidence="1 2">BLCC-F50</strain>
    </source>
</reference>
<dbReference type="EMBL" id="JBHFNR010000159">
    <property type="protein sequence ID" value="MFB2895555.1"/>
    <property type="molecule type" value="Genomic_DNA"/>
</dbReference>
<sequence length="97" mass="11178">MSQTTNSINTKLIDSLAQIILSLTDEEQQLLAQKIQYPSLSNEELQNKREVLQRDIALGVKQLKNGEYTEYDDSTLPNLLDNIKMRGKQRLQQEQSQ</sequence>
<name>A0ABV4XV04_9CYAN</name>
<evidence type="ECO:0000313" key="2">
    <source>
        <dbReference type="Proteomes" id="UP001576784"/>
    </source>
</evidence>
<accession>A0ABV4XV04</accession>
<comment type="caution">
    <text evidence="1">The sequence shown here is derived from an EMBL/GenBank/DDBJ whole genome shotgun (WGS) entry which is preliminary data.</text>
</comment>
<organism evidence="1 2">
    <name type="scientific">Floridaenema flaviceps BLCC-F50</name>
    <dbReference type="NCBI Taxonomy" id="3153642"/>
    <lineage>
        <taxon>Bacteria</taxon>
        <taxon>Bacillati</taxon>
        <taxon>Cyanobacteriota</taxon>
        <taxon>Cyanophyceae</taxon>
        <taxon>Oscillatoriophycideae</taxon>
        <taxon>Aerosakkonematales</taxon>
        <taxon>Aerosakkonemataceae</taxon>
        <taxon>Floridanema</taxon>
        <taxon>Floridanema flaviceps</taxon>
    </lineage>
</organism>
<proteinExistence type="predicted"/>
<gene>
    <name evidence="1" type="ORF">ACE1CI_21830</name>
</gene>